<feature type="compositionally biased region" description="Low complexity" evidence="1">
    <location>
        <begin position="1"/>
        <end position="16"/>
    </location>
</feature>
<evidence type="ECO:0000313" key="2">
    <source>
        <dbReference type="EMBL" id="KAF2008086.1"/>
    </source>
</evidence>
<gene>
    <name evidence="2" type="ORF">P154DRAFT_584640</name>
</gene>
<organism evidence="2 3">
    <name type="scientific">Amniculicola lignicola CBS 123094</name>
    <dbReference type="NCBI Taxonomy" id="1392246"/>
    <lineage>
        <taxon>Eukaryota</taxon>
        <taxon>Fungi</taxon>
        <taxon>Dikarya</taxon>
        <taxon>Ascomycota</taxon>
        <taxon>Pezizomycotina</taxon>
        <taxon>Dothideomycetes</taxon>
        <taxon>Pleosporomycetidae</taxon>
        <taxon>Pleosporales</taxon>
        <taxon>Amniculicolaceae</taxon>
        <taxon>Amniculicola</taxon>
    </lineage>
</organism>
<dbReference type="AlphaFoldDB" id="A0A6A5X5B9"/>
<dbReference type="OrthoDB" id="3801165at2759"/>
<reference evidence="2" key="1">
    <citation type="journal article" date="2020" name="Stud. Mycol.">
        <title>101 Dothideomycetes genomes: a test case for predicting lifestyles and emergence of pathogens.</title>
        <authorList>
            <person name="Haridas S."/>
            <person name="Albert R."/>
            <person name="Binder M."/>
            <person name="Bloem J."/>
            <person name="Labutti K."/>
            <person name="Salamov A."/>
            <person name="Andreopoulos B."/>
            <person name="Baker S."/>
            <person name="Barry K."/>
            <person name="Bills G."/>
            <person name="Bluhm B."/>
            <person name="Cannon C."/>
            <person name="Castanera R."/>
            <person name="Culley D."/>
            <person name="Daum C."/>
            <person name="Ezra D."/>
            <person name="Gonzalez J."/>
            <person name="Henrissat B."/>
            <person name="Kuo A."/>
            <person name="Liang C."/>
            <person name="Lipzen A."/>
            <person name="Lutzoni F."/>
            <person name="Magnuson J."/>
            <person name="Mondo S."/>
            <person name="Nolan M."/>
            <person name="Ohm R."/>
            <person name="Pangilinan J."/>
            <person name="Park H.-J."/>
            <person name="Ramirez L."/>
            <person name="Alfaro M."/>
            <person name="Sun H."/>
            <person name="Tritt A."/>
            <person name="Yoshinaga Y."/>
            <person name="Zwiers L.-H."/>
            <person name="Turgeon B."/>
            <person name="Goodwin S."/>
            <person name="Spatafora J."/>
            <person name="Crous P."/>
            <person name="Grigoriev I."/>
        </authorList>
    </citation>
    <scope>NUCLEOTIDE SEQUENCE</scope>
    <source>
        <strain evidence="2">CBS 123094</strain>
    </source>
</reference>
<sequence length="360" mass="41799">MSLSYTTSSNSASDSNDTIRDLLDSPPENPTDSQLCILHEHAEALFTEKMSHLKNFIFPLKNKPTLYDLYTNEKKFELPEIPSDIQMDFYFSNFPYIVNMWSKTAVQDSSQPIELSRVIWHYALDPNHSFHDFWQGTRLNLILMSVFYLAREYEDPNGWFGENTPEHFKFATECLQAWLSFKRPQIGHVDWRDEFIDFWKTAGCDMTVFKSSQKTKLEKGMQHLKAAIFPHHLSGDVEELMGSDAITNEDFSKYGPALALKWYITHGKRMDEDKNEEYLDTMMGGIGVDTQEITIEVLRKVNWRSRLMDALLVDVHETEKREIVRSDEDHWLDGKRAVEILGTREATDTLKALFESLSLA</sequence>
<accession>A0A6A5X5B9</accession>
<keyword evidence="3" id="KW-1185">Reference proteome</keyword>
<evidence type="ECO:0000313" key="3">
    <source>
        <dbReference type="Proteomes" id="UP000799779"/>
    </source>
</evidence>
<dbReference type="EMBL" id="ML977556">
    <property type="protein sequence ID" value="KAF2008086.1"/>
    <property type="molecule type" value="Genomic_DNA"/>
</dbReference>
<proteinExistence type="predicted"/>
<name>A0A6A5X5B9_9PLEO</name>
<feature type="region of interest" description="Disordered" evidence="1">
    <location>
        <begin position="1"/>
        <end position="26"/>
    </location>
</feature>
<protein>
    <submittedName>
        <fullName evidence="2">Uncharacterized protein</fullName>
    </submittedName>
</protein>
<dbReference type="Proteomes" id="UP000799779">
    <property type="component" value="Unassembled WGS sequence"/>
</dbReference>
<evidence type="ECO:0000256" key="1">
    <source>
        <dbReference type="SAM" id="MobiDB-lite"/>
    </source>
</evidence>